<keyword evidence="2" id="KW-1185">Reference proteome</keyword>
<proteinExistence type="predicted"/>
<dbReference type="Proteomes" id="UP000076722">
    <property type="component" value="Unassembled WGS sequence"/>
</dbReference>
<name>A0A164SC93_9AGAM</name>
<dbReference type="EMBL" id="KV419416">
    <property type="protein sequence ID" value="KZS91336.1"/>
    <property type="molecule type" value="Genomic_DNA"/>
</dbReference>
<organism evidence="1 2">
    <name type="scientific">Sistotremastrum niveocremeum HHB9708</name>
    <dbReference type="NCBI Taxonomy" id="1314777"/>
    <lineage>
        <taxon>Eukaryota</taxon>
        <taxon>Fungi</taxon>
        <taxon>Dikarya</taxon>
        <taxon>Basidiomycota</taxon>
        <taxon>Agaricomycotina</taxon>
        <taxon>Agaricomycetes</taxon>
        <taxon>Sistotremastrales</taxon>
        <taxon>Sistotremastraceae</taxon>
        <taxon>Sertulicium</taxon>
        <taxon>Sertulicium niveocremeum</taxon>
    </lineage>
</organism>
<protein>
    <submittedName>
        <fullName evidence="1">Uncharacterized protein</fullName>
    </submittedName>
</protein>
<dbReference type="AlphaFoldDB" id="A0A164SC93"/>
<gene>
    <name evidence="1" type="ORF">SISNIDRAFT_168064</name>
</gene>
<sequence length="100" mass="11017">MPAVFGLLSKLRQLEVLTISFNAALIGRLDVMTIPEGVGSPAQLKSVLVTQRRMSGPADDFIIHELQNTSESGWIAAQRDGTSRNDWIESSLRKLDLAYC</sequence>
<evidence type="ECO:0000313" key="2">
    <source>
        <dbReference type="Proteomes" id="UP000076722"/>
    </source>
</evidence>
<reference evidence="1 2" key="1">
    <citation type="journal article" date="2016" name="Mol. Biol. Evol.">
        <title>Comparative Genomics of Early-Diverging Mushroom-Forming Fungi Provides Insights into the Origins of Lignocellulose Decay Capabilities.</title>
        <authorList>
            <person name="Nagy L.G."/>
            <person name="Riley R."/>
            <person name="Tritt A."/>
            <person name="Adam C."/>
            <person name="Daum C."/>
            <person name="Floudas D."/>
            <person name="Sun H."/>
            <person name="Yadav J.S."/>
            <person name="Pangilinan J."/>
            <person name="Larsson K.H."/>
            <person name="Matsuura K."/>
            <person name="Barry K."/>
            <person name="Labutti K."/>
            <person name="Kuo R."/>
            <person name="Ohm R.A."/>
            <person name="Bhattacharya S.S."/>
            <person name="Shirouzu T."/>
            <person name="Yoshinaga Y."/>
            <person name="Martin F.M."/>
            <person name="Grigoriev I.V."/>
            <person name="Hibbett D.S."/>
        </authorList>
    </citation>
    <scope>NUCLEOTIDE SEQUENCE [LARGE SCALE GENOMIC DNA]</scope>
    <source>
        <strain evidence="1 2">HHB9708</strain>
    </source>
</reference>
<accession>A0A164SC93</accession>
<evidence type="ECO:0000313" key="1">
    <source>
        <dbReference type="EMBL" id="KZS91336.1"/>
    </source>
</evidence>